<dbReference type="GO" id="GO:0032259">
    <property type="term" value="P:methylation"/>
    <property type="evidence" value="ECO:0007669"/>
    <property type="project" value="UniProtKB-KW"/>
</dbReference>
<dbReference type="PANTHER" id="PTHR42912:SF95">
    <property type="entry name" value="METHYLTRANSFERASE TYPE 11 DOMAIN-CONTAINING PROTEIN"/>
    <property type="match status" value="1"/>
</dbReference>
<dbReference type="InterPro" id="IPR029063">
    <property type="entry name" value="SAM-dependent_MTases_sf"/>
</dbReference>
<organism evidence="2 3">
    <name type="scientific">Mycolicibacterium mucogenicum</name>
    <name type="common">Mycobacterium mucogenicum</name>
    <dbReference type="NCBI Taxonomy" id="56689"/>
    <lineage>
        <taxon>Bacteria</taxon>
        <taxon>Bacillati</taxon>
        <taxon>Actinomycetota</taxon>
        <taxon>Actinomycetes</taxon>
        <taxon>Mycobacteriales</taxon>
        <taxon>Mycobacteriaceae</taxon>
        <taxon>Mycolicibacterium</taxon>
    </lineage>
</organism>
<dbReference type="InterPro" id="IPR013216">
    <property type="entry name" value="Methyltransf_11"/>
</dbReference>
<dbReference type="AlphaFoldDB" id="A0A4R5WJ57"/>
<comment type="caution">
    <text evidence="2">The sequence shown here is derived from an EMBL/GenBank/DDBJ whole genome shotgun (WGS) entry which is preliminary data.</text>
</comment>
<dbReference type="Gene3D" id="3.40.50.150">
    <property type="entry name" value="Vaccinia Virus protein VP39"/>
    <property type="match status" value="1"/>
</dbReference>
<name>A0A4R5WJ57_MYCMU</name>
<dbReference type="Proteomes" id="UP000294929">
    <property type="component" value="Unassembled WGS sequence"/>
</dbReference>
<feature type="domain" description="Methyltransferase type 11" evidence="1">
    <location>
        <begin position="67"/>
        <end position="159"/>
    </location>
</feature>
<dbReference type="PANTHER" id="PTHR42912">
    <property type="entry name" value="METHYLTRANSFERASE"/>
    <property type="match status" value="1"/>
</dbReference>
<dbReference type="RefSeq" id="WP_133426767.1">
    <property type="nucleotide sequence ID" value="NZ_SDLO01000008.1"/>
</dbReference>
<reference evidence="2 3" key="1">
    <citation type="submission" date="2019-01" db="EMBL/GenBank/DDBJ databases">
        <title>High-quality-draft genome sequences of five non-tuberculosis mycobacteriaceae isolated from a nosocomial environment.</title>
        <authorList>
            <person name="Tiago I."/>
            <person name="Alarico S."/>
            <person name="Pereira S.G."/>
            <person name="Coelho C."/>
            <person name="Maranha A."/>
            <person name="Empadinhas N."/>
        </authorList>
    </citation>
    <scope>NUCLEOTIDE SEQUENCE [LARGE SCALE GENOMIC DNA]</scope>
    <source>
        <strain evidence="2 3">24AIII</strain>
    </source>
</reference>
<sequence>MNHWHYGNYAPPHPIPPALPRADRGDYTVAGHWLLARLGKRVLRPGGMHLTRALLADAGVSNADVVEFAPGMGRTAAEILARGPRSYLGVELDADAADTAALVAGQDNVRVGDAAHTGLPDGSADVVIGESLLTLHDGDAKEAIVAEAVRLLRPGGRYAVHELAMAPDTMAEAADIAGQLAGAALTKIRPMPVAEWEQLLTTAGLTVGRVRIARASPLTLRRQIADEGVWGTVRFAVKLARHPEARQRVRQLRMSYSRHRAHLAAVGLVAYKPEVGT</sequence>
<accession>A0A4R5WJ57</accession>
<dbReference type="Pfam" id="PF08241">
    <property type="entry name" value="Methyltransf_11"/>
    <property type="match status" value="1"/>
</dbReference>
<keyword evidence="2" id="KW-0489">Methyltransferase</keyword>
<evidence type="ECO:0000313" key="2">
    <source>
        <dbReference type="EMBL" id="TDK89591.1"/>
    </source>
</evidence>
<dbReference type="GO" id="GO:0008757">
    <property type="term" value="F:S-adenosylmethionine-dependent methyltransferase activity"/>
    <property type="evidence" value="ECO:0007669"/>
    <property type="project" value="InterPro"/>
</dbReference>
<dbReference type="EMBL" id="SDLO01000008">
    <property type="protein sequence ID" value="TDK89591.1"/>
    <property type="molecule type" value="Genomic_DNA"/>
</dbReference>
<protein>
    <submittedName>
        <fullName evidence="2">Methyltransferase domain-containing protein</fullName>
    </submittedName>
</protein>
<dbReference type="SUPFAM" id="SSF53335">
    <property type="entry name" value="S-adenosyl-L-methionine-dependent methyltransferases"/>
    <property type="match status" value="1"/>
</dbReference>
<evidence type="ECO:0000313" key="3">
    <source>
        <dbReference type="Proteomes" id="UP000294929"/>
    </source>
</evidence>
<evidence type="ECO:0000259" key="1">
    <source>
        <dbReference type="Pfam" id="PF08241"/>
    </source>
</evidence>
<dbReference type="InterPro" id="IPR050508">
    <property type="entry name" value="Methyltransf_Superfamily"/>
</dbReference>
<dbReference type="CDD" id="cd02440">
    <property type="entry name" value="AdoMet_MTases"/>
    <property type="match status" value="1"/>
</dbReference>
<gene>
    <name evidence="2" type="ORF">EUA03_12450</name>
</gene>
<proteinExistence type="predicted"/>
<keyword evidence="2" id="KW-0808">Transferase</keyword>